<dbReference type="InterPro" id="IPR002048">
    <property type="entry name" value="EF_hand_dom"/>
</dbReference>
<evidence type="ECO:0000256" key="3">
    <source>
        <dbReference type="ARBA" id="ARBA00023179"/>
    </source>
</evidence>
<dbReference type="PANTHER" id="PTHR23048:SF30">
    <property type="entry name" value="CARDIAC MYOSIN LIGHT CHAIN-1"/>
    <property type="match status" value="1"/>
</dbReference>
<organism evidence="6 7">
    <name type="scientific">Cirrhinus molitorella</name>
    <name type="common">mud carp</name>
    <dbReference type="NCBI Taxonomy" id="172907"/>
    <lineage>
        <taxon>Eukaryota</taxon>
        <taxon>Metazoa</taxon>
        <taxon>Chordata</taxon>
        <taxon>Craniata</taxon>
        <taxon>Vertebrata</taxon>
        <taxon>Euteleostomi</taxon>
        <taxon>Actinopterygii</taxon>
        <taxon>Neopterygii</taxon>
        <taxon>Teleostei</taxon>
        <taxon>Ostariophysi</taxon>
        <taxon>Cypriniformes</taxon>
        <taxon>Cyprinidae</taxon>
        <taxon>Labeoninae</taxon>
        <taxon>Labeonini</taxon>
        <taxon>Cirrhinus</taxon>
    </lineage>
</organism>
<keyword evidence="7" id="KW-1185">Reference proteome</keyword>
<dbReference type="PANTHER" id="PTHR23048">
    <property type="entry name" value="MYOSIN LIGHT CHAIN 1, 3"/>
    <property type="match status" value="1"/>
</dbReference>
<feature type="domain" description="EF-hand" evidence="5">
    <location>
        <begin position="129"/>
        <end position="164"/>
    </location>
</feature>
<keyword evidence="2" id="KW-0505">Motor protein</keyword>
<comment type="caution">
    <text evidence="6">The sequence shown here is derived from an EMBL/GenBank/DDBJ whole genome shotgun (WGS) entry which is preliminary data.</text>
</comment>
<dbReference type="GO" id="GO:0005509">
    <property type="term" value="F:calcium ion binding"/>
    <property type="evidence" value="ECO:0007669"/>
    <property type="project" value="InterPro"/>
</dbReference>
<evidence type="ECO:0000259" key="5">
    <source>
        <dbReference type="PROSITE" id="PS50222"/>
    </source>
</evidence>
<evidence type="ECO:0000256" key="4">
    <source>
        <dbReference type="SAM" id="MobiDB-lite"/>
    </source>
</evidence>
<dbReference type="EMBL" id="JAUYZG010000003">
    <property type="protein sequence ID" value="KAK2911629.1"/>
    <property type="molecule type" value="Genomic_DNA"/>
</dbReference>
<dbReference type="InterPro" id="IPR050230">
    <property type="entry name" value="CALM/Myosin/TropC-like"/>
</dbReference>
<accession>A0AA88Q3Q6</accession>
<dbReference type="CDD" id="cd00051">
    <property type="entry name" value="EFh"/>
    <property type="match status" value="1"/>
</dbReference>
<proteinExistence type="predicted"/>
<evidence type="ECO:0000313" key="6">
    <source>
        <dbReference type="EMBL" id="KAK2911629.1"/>
    </source>
</evidence>
<dbReference type="InterPro" id="IPR011992">
    <property type="entry name" value="EF-hand-dom_pair"/>
</dbReference>
<feature type="compositionally biased region" description="Basic and acidic residues" evidence="4">
    <location>
        <begin position="1"/>
        <end position="23"/>
    </location>
</feature>
<dbReference type="SUPFAM" id="SSF47473">
    <property type="entry name" value="EF-hand"/>
    <property type="match status" value="1"/>
</dbReference>
<dbReference type="FunFam" id="1.10.238.10:FF:000019">
    <property type="entry name" value="Myosin light chain 1 skeletal"/>
    <property type="match status" value="1"/>
</dbReference>
<evidence type="ECO:0000256" key="1">
    <source>
        <dbReference type="ARBA" id="ARBA00023123"/>
    </source>
</evidence>
<reference evidence="6" key="1">
    <citation type="submission" date="2023-08" db="EMBL/GenBank/DDBJ databases">
        <title>Chromosome-level Genome Assembly of mud carp (Cirrhinus molitorella).</title>
        <authorList>
            <person name="Liu H."/>
        </authorList>
    </citation>
    <scope>NUCLEOTIDE SEQUENCE</scope>
    <source>
        <strain evidence="6">Prfri</strain>
        <tissue evidence="6">Muscle</tissue>
    </source>
</reference>
<sequence length="349" mass="39232">MAPKKVEPKKPEPKKPEPKKEEAPAPAPVPEPPKEPELDLKSIPLEFTADQIEEFKDAFTLFDETPTGEMKIRYAQCGDVMRALGHNPTNADVLTVLGKPKAEDMNTKYLDFETFLPMLQHISRAKDQGTFEDFVEGLRVFDKEGNGTVMGAELRHVLATLGEKMTEDEVDRLMAGQEDANGCINYTSFIKHILSGNLPESIKIFSSQVSPLLLYTRSSSSPPVHSAPRTIDMLGYRPGWNRLLQHAVPFQQVWVEVKSESVLCSVPELALYITGMRSLRKDNLSPALQGDLRELGSECSHHVVPRQYNCHTEEHVLTHVFPYVFQSKGHRSLKWGHLMPSEGLSYVKN</sequence>
<dbReference type="FunFam" id="1.10.238.10:FF:000056">
    <property type="entry name" value="Myosin light chain 1 skeletal"/>
    <property type="match status" value="1"/>
</dbReference>
<evidence type="ECO:0000256" key="2">
    <source>
        <dbReference type="ARBA" id="ARBA00023175"/>
    </source>
</evidence>
<gene>
    <name evidence="6" type="ORF">Q8A67_003762</name>
</gene>
<feature type="region of interest" description="Disordered" evidence="4">
    <location>
        <begin position="1"/>
        <end position="39"/>
    </location>
</feature>
<keyword evidence="3" id="KW-0514">Muscle protein</keyword>
<dbReference type="AlphaFoldDB" id="A0AA88Q3Q6"/>
<name>A0AA88Q3Q6_9TELE</name>
<dbReference type="GO" id="GO:0016460">
    <property type="term" value="C:myosin II complex"/>
    <property type="evidence" value="ECO:0007669"/>
    <property type="project" value="TreeGrafter"/>
</dbReference>
<dbReference type="PROSITE" id="PS50222">
    <property type="entry name" value="EF_HAND_2"/>
    <property type="match status" value="1"/>
</dbReference>
<protein>
    <recommendedName>
        <fullName evidence="5">EF-hand domain-containing protein</fullName>
    </recommendedName>
</protein>
<dbReference type="Proteomes" id="UP001187343">
    <property type="component" value="Unassembled WGS sequence"/>
</dbReference>
<evidence type="ECO:0000313" key="7">
    <source>
        <dbReference type="Proteomes" id="UP001187343"/>
    </source>
</evidence>
<keyword evidence="1" id="KW-0518">Myosin</keyword>
<dbReference type="Gene3D" id="1.10.238.10">
    <property type="entry name" value="EF-hand"/>
    <property type="match status" value="2"/>
</dbReference>